<feature type="domain" description="Sulphur oxidation protein SoxZ" evidence="1">
    <location>
        <begin position="163"/>
        <end position="250"/>
    </location>
</feature>
<evidence type="ECO:0000313" key="4">
    <source>
        <dbReference type="Proteomes" id="UP000027318"/>
    </source>
</evidence>
<feature type="domain" description="Ig-like SoxY" evidence="2">
    <location>
        <begin position="32"/>
        <end position="140"/>
    </location>
</feature>
<protein>
    <submittedName>
        <fullName evidence="3">Sulfur oxidation protein SoxZ</fullName>
    </submittedName>
</protein>
<dbReference type="OrthoDB" id="9795530at2"/>
<keyword evidence="4" id="KW-1185">Reference proteome</keyword>
<dbReference type="InterPro" id="IPR038162">
    <property type="entry name" value="SoxY_sf"/>
</dbReference>
<dbReference type="EMBL" id="JMSZ01000032">
    <property type="protein sequence ID" value="KDE39054.1"/>
    <property type="molecule type" value="Genomic_DNA"/>
</dbReference>
<dbReference type="InterPro" id="IPR014756">
    <property type="entry name" value="Ig_E-set"/>
</dbReference>
<dbReference type="SUPFAM" id="SSF81296">
    <property type="entry name" value="E set domains"/>
    <property type="match status" value="1"/>
</dbReference>
<dbReference type="InterPro" id="IPR032711">
    <property type="entry name" value="SoxY"/>
</dbReference>
<reference evidence="3 4" key="1">
    <citation type="journal article" date="2005" name="Int. J. Syst. Evol. Microbiol.">
        <title>Nitrincola lacisaponensis gen. nov., sp. nov., a novel alkaliphilic bacterium isolated from an alkaline, saline lake.</title>
        <authorList>
            <person name="Dimitriu P.A."/>
            <person name="Shukla S.K."/>
            <person name="Conradt J."/>
            <person name="Marquez M.C."/>
            <person name="Ventosa A."/>
            <person name="Maglia A."/>
            <person name="Peyton B.M."/>
            <person name="Pinkart H.C."/>
            <person name="Mormile M.R."/>
        </authorList>
    </citation>
    <scope>NUCLEOTIDE SEQUENCE [LARGE SCALE GENOMIC DNA]</scope>
    <source>
        <strain evidence="3 4">4CA</strain>
    </source>
</reference>
<dbReference type="Proteomes" id="UP000027318">
    <property type="component" value="Unassembled WGS sequence"/>
</dbReference>
<comment type="caution">
    <text evidence="3">The sequence shown here is derived from an EMBL/GenBank/DDBJ whole genome shotgun (WGS) entry which is preliminary data.</text>
</comment>
<name>A0A063Y027_9GAMM</name>
<dbReference type="Pfam" id="PF08770">
    <property type="entry name" value="SoxZ"/>
    <property type="match status" value="1"/>
</dbReference>
<dbReference type="Pfam" id="PF13501">
    <property type="entry name" value="SoxY"/>
    <property type="match status" value="1"/>
</dbReference>
<accession>A0A063Y027</accession>
<dbReference type="RefSeq" id="WP_051632735.1">
    <property type="nucleotide sequence ID" value="NZ_JMSZ01000032.1"/>
</dbReference>
<evidence type="ECO:0000259" key="2">
    <source>
        <dbReference type="Pfam" id="PF13501"/>
    </source>
</evidence>
<dbReference type="InterPro" id="IPR013783">
    <property type="entry name" value="Ig-like_fold"/>
</dbReference>
<dbReference type="STRING" id="267850.ADINL_2183"/>
<gene>
    <name evidence="3" type="ORF">ADINL_2183</name>
</gene>
<proteinExistence type="predicted"/>
<evidence type="ECO:0000259" key="1">
    <source>
        <dbReference type="Pfam" id="PF08770"/>
    </source>
</evidence>
<dbReference type="InterPro" id="IPR030995">
    <property type="entry name" value="SoxZ"/>
</dbReference>
<organism evidence="3 4">
    <name type="scientific">Nitrincola lacisaponensis</name>
    <dbReference type="NCBI Taxonomy" id="267850"/>
    <lineage>
        <taxon>Bacteria</taxon>
        <taxon>Pseudomonadati</taxon>
        <taxon>Pseudomonadota</taxon>
        <taxon>Gammaproteobacteria</taxon>
        <taxon>Oceanospirillales</taxon>
        <taxon>Oceanospirillaceae</taxon>
        <taxon>Nitrincola</taxon>
    </lineage>
</organism>
<dbReference type="InterPro" id="IPR014880">
    <property type="entry name" value="SoxZ_dom"/>
</dbReference>
<dbReference type="Gene3D" id="2.60.40.2470">
    <property type="entry name" value="SoxY domain"/>
    <property type="match status" value="1"/>
</dbReference>
<evidence type="ECO:0000313" key="3">
    <source>
        <dbReference type="EMBL" id="KDE39054.1"/>
    </source>
</evidence>
<dbReference type="NCBIfam" id="TIGR04490">
    <property type="entry name" value="SoxZ_true"/>
    <property type="match status" value="1"/>
</dbReference>
<dbReference type="AlphaFoldDB" id="A0A063Y027"/>
<dbReference type="Gene3D" id="2.60.40.10">
    <property type="entry name" value="Immunoglobulins"/>
    <property type="match status" value="1"/>
</dbReference>
<sequence>MRAPLRLTLLILLLLLPLHTMADWQRIEALKNKVGTETPQTSGLQIGLPLVADDGASVPLKVTFNGTLAADEYISGLYVFASQNPRAEVIEFAFSDAIPRIEVSTRIRLSETQTVYVLAKSNQGNLWLANQDVRVTVSGCLMTDEDGTVTEAQMSQPRIALPRNPKAGEAAELRTMINHPMETGFREDSQGNLIPQQLIESLQVSRGDETLFSVTFNTGTSANPFVAFFLDQFDDLTFTWTDQQGQQLSETR</sequence>